<dbReference type="InterPro" id="IPR042158">
    <property type="entry name" value="PLCXD1/2/3"/>
</dbReference>
<dbReference type="SUPFAM" id="SSF51695">
    <property type="entry name" value="PLC-like phosphodiesterases"/>
    <property type="match status" value="1"/>
</dbReference>
<dbReference type="InterPro" id="IPR051057">
    <property type="entry name" value="PI-PLC_domain"/>
</dbReference>
<dbReference type="AlphaFoldDB" id="A0A8C5G0Z3"/>
<dbReference type="Proteomes" id="UP000694680">
    <property type="component" value="Chromosome 2"/>
</dbReference>
<dbReference type="GO" id="GO:0006629">
    <property type="term" value="P:lipid metabolic process"/>
    <property type="evidence" value="ECO:0007669"/>
    <property type="project" value="InterPro"/>
</dbReference>
<dbReference type="InterPro" id="IPR017946">
    <property type="entry name" value="PLC-like_Pdiesterase_TIM-brl"/>
</dbReference>
<dbReference type="PANTHER" id="PTHR13593">
    <property type="match status" value="1"/>
</dbReference>
<protein>
    <submittedName>
        <fullName evidence="1">PI-PLC X domain-containing protein 1-like</fullName>
    </submittedName>
</protein>
<dbReference type="Ensembl" id="ENSGWIT00000007455.1">
    <property type="protein sequence ID" value="ENSGWIP00000006728.1"/>
    <property type="gene ID" value="ENSGWIG00000003928.1"/>
</dbReference>
<dbReference type="GO" id="GO:0008081">
    <property type="term" value="F:phosphoric diester hydrolase activity"/>
    <property type="evidence" value="ECO:0007669"/>
    <property type="project" value="InterPro"/>
</dbReference>
<name>A0A8C5G0Z3_GOUWI</name>
<accession>A0A8C5G0Z3</accession>
<proteinExistence type="predicted"/>
<evidence type="ECO:0000313" key="2">
    <source>
        <dbReference type="Proteomes" id="UP000694680"/>
    </source>
</evidence>
<dbReference type="CDD" id="cd08616">
    <property type="entry name" value="PI-PLCXD1c"/>
    <property type="match status" value="1"/>
</dbReference>
<sequence length="300" mass="34383">MEDREPLGPNQDWMSRLPEQLLDVPLWDLAIPGSHDSMSYCLDGSSPLLRSEPALLRLSDQLCPCWTRPCVERWATTQQTSLRRQCDLGVRFLDLRIAKKPKSQCLFFAHGLYTLTTVKEALTELSHWLDAHKQEVLLLCCSHFESVTEQDHQDLLNFINSEFRGKICSSQCVPTLRSCWSRGHQVIISYDDQQVALKHPELWPATPYRYADSANPHEVIAYLNQEKLRGRPARFFVSGLNLTEDAAYVLLHPRQDMRKMTTKALKLLLGWTAEAASWTRAGRREHRVLRLLSTSVSSAL</sequence>
<dbReference type="Pfam" id="PF26146">
    <property type="entry name" value="PI-PLC_X"/>
    <property type="match status" value="1"/>
</dbReference>
<organism evidence="1 2">
    <name type="scientific">Gouania willdenowi</name>
    <name type="common">Blunt-snouted clingfish</name>
    <name type="synonym">Lepadogaster willdenowi</name>
    <dbReference type="NCBI Taxonomy" id="441366"/>
    <lineage>
        <taxon>Eukaryota</taxon>
        <taxon>Metazoa</taxon>
        <taxon>Chordata</taxon>
        <taxon>Craniata</taxon>
        <taxon>Vertebrata</taxon>
        <taxon>Euteleostomi</taxon>
        <taxon>Actinopterygii</taxon>
        <taxon>Neopterygii</taxon>
        <taxon>Teleostei</taxon>
        <taxon>Neoteleostei</taxon>
        <taxon>Acanthomorphata</taxon>
        <taxon>Ovalentaria</taxon>
        <taxon>Blenniimorphae</taxon>
        <taxon>Blenniiformes</taxon>
        <taxon>Gobiesocoidei</taxon>
        <taxon>Gobiesocidae</taxon>
        <taxon>Gobiesocinae</taxon>
        <taxon>Gouania</taxon>
    </lineage>
</organism>
<keyword evidence="2" id="KW-1185">Reference proteome</keyword>
<dbReference type="PANTHER" id="PTHR13593:SF112">
    <property type="entry name" value="PI-PLC X DOMAIN-CONTAINING PROTEIN 1"/>
    <property type="match status" value="1"/>
</dbReference>
<reference evidence="1" key="2">
    <citation type="submission" date="2025-08" db="UniProtKB">
        <authorList>
            <consortium name="Ensembl"/>
        </authorList>
    </citation>
    <scope>IDENTIFICATION</scope>
</reference>
<gene>
    <name evidence="1" type="primary">LOC114473958</name>
</gene>
<reference evidence="1" key="3">
    <citation type="submission" date="2025-09" db="UniProtKB">
        <authorList>
            <consortium name="Ensembl"/>
        </authorList>
    </citation>
    <scope>IDENTIFICATION</scope>
</reference>
<evidence type="ECO:0000313" key="1">
    <source>
        <dbReference type="Ensembl" id="ENSGWIP00000006728.1"/>
    </source>
</evidence>
<dbReference type="Gene3D" id="3.20.20.190">
    <property type="entry name" value="Phosphatidylinositol (PI) phosphodiesterase"/>
    <property type="match status" value="1"/>
</dbReference>
<reference evidence="1" key="1">
    <citation type="submission" date="2020-06" db="EMBL/GenBank/DDBJ databases">
        <authorList>
            <consortium name="Wellcome Sanger Institute Data Sharing"/>
        </authorList>
    </citation>
    <scope>NUCLEOTIDE SEQUENCE [LARGE SCALE GENOMIC DNA]</scope>
</reference>